<organism evidence="1 2">
    <name type="scientific">Rhizobium freirei PRF 81</name>
    <dbReference type="NCBI Taxonomy" id="363754"/>
    <lineage>
        <taxon>Bacteria</taxon>
        <taxon>Pseudomonadati</taxon>
        <taxon>Pseudomonadota</taxon>
        <taxon>Alphaproteobacteria</taxon>
        <taxon>Hyphomicrobiales</taxon>
        <taxon>Rhizobiaceae</taxon>
        <taxon>Rhizobium/Agrobacterium group</taxon>
        <taxon>Rhizobium</taxon>
    </lineage>
</organism>
<gene>
    <name evidence="1" type="ORF">RHSP_07396</name>
</gene>
<proteinExistence type="predicted"/>
<reference evidence="1 2" key="1">
    <citation type="journal article" date="2012" name="BMC Genomics">
        <title>Genomic basis of broad host range and environmental adaptability of Rhizobium tropici CIAT 899 and Rhizobium sp. PRF 81 which are used in inoculants for common bean (Phaseolus vulgaris L.).</title>
        <authorList>
            <person name="Ormeno-Orrillo E."/>
            <person name="Menna P."/>
            <person name="Almeida L.G."/>
            <person name="Ollero F.J."/>
            <person name="Nicolas M.F."/>
            <person name="Pains Rodrigues E."/>
            <person name="Shigueyoshi Nakatani A."/>
            <person name="Silva Batista J.S."/>
            <person name="Oliveira Chueire L.M."/>
            <person name="Souza R.C."/>
            <person name="Ribeiro Vasconcelos A.T."/>
            <person name="Megias M."/>
            <person name="Hungria M."/>
            <person name="Martinez-Romero E."/>
        </authorList>
    </citation>
    <scope>NUCLEOTIDE SEQUENCE [LARGE SCALE GENOMIC DNA]</scope>
    <source>
        <strain evidence="1 2">PRF 81</strain>
    </source>
</reference>
<name>N6UXM3_9HYPH</name>
<evidence type="ECO:0000313" key="1">
    <source>
        <dbReference type="EMBL" id="ENN85506.1"/>
    </source>
</evidence>
<comment type="caution">
    <text evidence="1">The sequence shown here is derived from an EMBL/GenBank/DDBJ whole genome shotgun (WGS) entry which is preliminary data.</text>
</comment>
<dbReference type="AlphaFoldDB" id="N6UXM3"/>
<protein>
    <submittedName>
        <fullName evidence="1">Uncharacterized protein</fullName>
    </submittedName>
</protein>
<sequence length="106" mass="11765">MGLNQDFRNLSLYNRKIGILISSMLSIASLVSVPLNASAAESSHVKSKTVQLYMKKYEKNNVVFYSGRSLSRTTTVSSEDYFKGSPYICTPSGFGRTSHCHNRSGF</sequence>
<accession>N6UXM3</accession>
<evidence type="ECO:0000313" key="2">
    <source>
        <dbReference type="Proteomes" id="UP000012429"/>
    </source>
</evidence>
<dbReference type="Proteomes" id="UP000012429">
    <property type="component" value="Unassembled WGS sequence"/>
</dbReference>
<keyword evidence="2" id="KW-1185">Reference proteome</keyword>
<dbReference type="EMBL" id="AQHN01000083">
    <property type="protein sequence ID" value="ENN85506.1"/>
    <property type="molecule type" value="Genomic_DNA"/>
</dbReference>